<dbReference type="AlphaFoldDB" id="A0A246S481"/>
<sequence>MVNVLARLLGRALAGLGLSFAVWYSSDTALAAETFKDPQPFEAQYRLEVRGWPGATVTHRLSNEGNHWLSDMRFSVTVARGQEFSRFSLNDNDPHALLYSSSYSLLGVGDSYQLGERDIPNLDRQTALFDLSRRAGHENCTESAPCDIEFVDHKGRDEHFQYYVEKQRVAEPGSIGMPGDEFEALNVSLIDVEKPDRLLQIRFHPDWPGLILSVVYQKEGSRETQLTLTNFNPNGGATP</sequence>
<dbReference type="RefSeq" id="WP_240513121.1">
    <property type="nucleotide sequence ID" value="NZ_JPUA01000010.1"/>
</dbReference>
<gene>
    <name evidence="2" type="ORF">JI62_03840</name>
</gene>
<comment type="caution">
    <text evidence="2">The sequence shown here is derived from an EMBL/GenBank/DDBJ whole genome shotgun (WGS) entry which is preliminary data.</text>
</comment>
<protein>
    <recommendedName>
        <fullName evidence="4">DUF3108 domain-containing protein</fullName>
    </recommendedName>
</protein>
<evidence type="ECO:0000313" key="2">
    <source>
        <dbReference type="EMBL" id="OWV30997.1"/>
    </source>
</evidence>
<feature type="signal peptide" evidence="1">
    <location>
        <begin position="1"/>
        <end position="31"/>
    </location>
</feature>
<keyword evidence="1" id="KW-0732">Signal</keyword>
<dbReference type="EMBL" id="JPUA01000010">
    <property type="protein sequence ID" value="OWV30997.1"/>
    <property type="molecule type" value="Genomic_DNA"/>
</dbReference>
<evidence type="ECO:0008006" key="4">
    <source>
        <dbReference type="Google" id="ProtNLM"/>
    </source>
</evidence>
<evidence type="ECO:0000256" key="1">
    <source>
        <dbReference type="SAM" id="SignalP"/>
    </source>
</evidence>
<feature type="chain" id="PRO_5012693128" description="DUF3108 domain-containing protein" evidence="1">
    <location>
        <begin position="32"/>
        <end position="239"/>
    </location>
</feature>
<accession>A0A246S481</accession>
<dbReference type="Proteomes" id="UP000197334">
    <property type="component" value="Unassembled WGS sequence"/>
</dbReference>
<evidence type="ECO:0000313" key="3">
    <source>
        <dbReference type="Proteomes" id="UP000197334"/>
    </source>
</evidence>
<proteinExistence type="predicted"/>
<name>A0A246S481_9GAMM</name>
<reference evidence="2 3" key="1">
    <citation type="submission" date="2014-08" db="EMBL/GenBank/DDBJ databases">
        <title>Draft genome sequence of a novel L-asparaginase producing marine bacterium, Halomonas campaniensis.</title>
        <authorList>
            <person name="Sundarakrishnan B."/>
            <person name="Moushumi Priya A."/>
            <person name="Raman G."/>
            <person name="Sakthivel N."/>
            <person name="Park S."/>
            <person name="Jayachandran S."/>
        </authorList>
    </citation>
    <scope>NUCLEOTIDE SEQUENCE [LARGE SCALE GENOMIC DNA]</scope>
    <source>
        <strain evidence="2 3">SK03</strain>
    </source>
</reference>
<organism evidence="2 3">
    <name type="scientific">Halomonas campaniensis</name>
    <dbReference type="NCBI Taxonomy" id="213554"/>
    <lineage>
        <taxon>Bacteria</taxon>
        <taxon>Pseudomonadati</taxon>
        <taxon>Pseudomonadota</taxon>
        <taxon>Gammaproteobacteria</taxon>
        <taxon>Oceanospirillales</taxon>
        <taxon>Halomonadaceae</taxon>
        <taxon>Halomonas</taxon>
    </lineage>
</organism>
<keyword evidence="3" id="KW-1185">Reference proteome</keyword>